<accession>A0AAD8PP56</accession>
<evidence type="ECO:0000313" key="2">
    <source>
        <dbReference type="Proteomes" id="UP001230504"/>
    </source>
</evidence>
<comment type="caution">
    <text evidence="1">The sequence shown here is derived from an EMBL/GenBank/DDBJ whole genome shotgun (WGS) entry which is preliminary data.</text>
</comment>
<dbReference type="Proteomes" id="UP001230504">
    <property type="component" value="Unassembled WGS sequence"/>
</dbReference>
<keyword evidence="2" id="KW-1185">Reference proteome</keyword>
<protein>
    <submittedName>
        <fullName evidence="1">Uncharacterized protein</fullName>
    </submittedName>
</protein>
<name>A0AAD8PP56_9PEZI</name>
<dbReference type="GeneID" id="85437228"/>
<sequence length="167" mass="18755">MHPICFASPCFLSFLFPSNMSSIHYYFIPSLTSGQCQYQQQLTVFNHTVGRFSRASDHQGQLPGALRFPGSFHGMAELPTCNIPKNTEASIMPVHQPNSRQCSTSVVNNALLSQIDLRIRIRFCQSRYPTNLSLRHVLRGTTKPRLLVCPASTSRVPSHHDQQDDAI</sequence>
<reference evidence="1" key="1">
    <citation type="submission" date="2021-06" db="EMBL/GenBank/DDBJ databases">
        <title>Comparative genomics, transcriptomics and evolutionary studies reveal genomic signatures of adaptation to plant cell wall in hemibiotrophic fungi.</title>
        <authorList>
            <consortium name="DOE Joint Genome Institute"/>
            <person name="Baroncelli R."/>
            <person name="Diaz J.F."/>
            <person name="Benocci T."/>
            <person name="Peng M."/>
            <person name="Battaglia E."/>
            <person name="Haridas S."/>
            <person name="Andreopoulos W."/>
            <person name="Labutti K."/>
            <person name="Pangilinan J."/>
            <person name="Floch G.L."/>
            <person name="Makela M.R."/>
            <person name="Henrissat B."/>
            <person name="Grigoriev I.V."/>
            <person name="Crouch J.A."/>
            <person name="De Vries R.P."/>
            <person name="Sukno S.A."/>
            <person name="Thon M.R."/>
        </authorList>
    </citation>
    <scope>NUCLEOTIDE SEQUENCE</scope>
    <source>
        <strain evidence="1">CBS 125086</strain>
    </source>
</reference>
<dbReference type="RefSeq" id="XP_060409383.1">
    <property type="nucleotide sequence ID" value="XM_060552988.1"/>
</dbReference>
<dbReference type="EMBL" id="JAHLJV010000085">
    <property type="protein sequence ID" value="KAK1573804.1"/>
    <property type="molecule type" value="Genomic_DNA"/>
</dbReference>
<organism evidence="1 2">
    <name type="scientific">Colletotrichum navitas</name>
    <dbReference type="NCBI Taxonomy" id="681940"/>
    <lineage>
        <taxon>Eukaryota</taxon>
        <taxon>Fungi</taxon>
        <taxon>Dikarya</taxon>
        <taxon>Ascomycota</taxon>
        <taxon>Pezizomycotina</taxon>
        <taxon>Sordariomycetes</taxon>
        <taxon>Hypocreomycetidae</taxon>
        <taxon>Glomerellales</taxon>
        <taxon>Glomerellaceae</taxon>
        <taxon>Colletotrichum</taxon>
        <taxon>Colletotrichum graminicola species complex</taxon>
    </lineage>
</organism>
<dbReference type="AlphaFoldDB" id="A0AAD8PP56"/>
<gene>
    <name evidence="1" type="ORF">LY79DRAFT_397305</name>
</gene>
<proteinExistence type="predicted"/>
<evidence type="ECO:0000313" key="1">
    <source>
        <dbReference type="EMBL" id="KAK1573804.1"/>
    </source>
</evidence>